<dbReference type="GO" id="GO:0046872">
    <property type="term" value="F:metal ion binding"/>
    <property type="evidence" value="ECO:0007669"/>
    <property type="project" value="UniProtKB-KW"/>
</dbReference>
<dbReference type="Proteomes" id="UP000789375">
    <property type="component" value="Unassembled WGS sequence"/>
</dbReference>
<keyword evidence="4" id="KW-0862">Zinc</keyword>
<name>A0A9N9IHB1_FUNMO</name>
<evidence type="ECO:0000256" key="2">
    <source>
        <dbReference type="ARBA" id="ARBA00022723"/>
    </source>
</evidence>
<evidence type="ECO:0000256" key="1">
    <source>
        <dbReference type="ARBA" id="ARBA00022670"/>
    </source>
</evidence>
<evidence type="ECO:0000256" key="4">
    <source>
        <dbReference type="ARBA" id="ARBA00022833"/>
    </source>
</evidence>
<gene>
    <name evidence="7" type="ORF">FMOSSE_LOCUS15901</name>
</gene>
<evidence type="ECO:0000256" key="3">
    <source>
        <dbReference type="ARBA" id="ARBA00022801"/>
    </source>
</evidence>
<keyword evidence="3" id="KW-0378">Hydrolase</keyword>
<reference evidence="7" key="1">
    <citation type="submission" date="2021-06" db="EMBL/GenBank/DDBJ databases">
        <authorList>
            <person name="Kallberg Y."/>
            <person name="Tangrot J."/>
            <person name="Rosling A."/>
        </authorList>
    </citation>
    <scope>NUCLEOTIDE SEQUENCE</scope>
    <source>
        <strain evidence="7">87-6 pot B 2015</strain>
    </source>
</reference>
<evidence type="ECO:0000313" key="7">
    <source>
        <dbReference type="EMBL" id="CAG8736217.1"/>
    </source>
</evidence>
<keyword evidence="8" id="KW-1185">Reference proteome</keyword>
<proteinExistence type="predicted"/>
<keyword evidence="1" id="KW-0645">Protease</keyword>
<dbReference type="GO" id="GO:0006508">
    <property type="term" value="P:proteolysis"/>
    <property type="evidence" value="ECO:0007669"/>
    <property type="project" value="UniProtKB-KW"/>
</dbReference>
<dbReference type="Pfam" id="PF23594">
    <property type="entry name" value="RPN11_C"/>
    <property type="match status" value="1"/>
</dbReference>
<dbReference type="GO" id="GO:0008237">
    <property type="term" value="F:metallopeptidase activity"/>
    <property type="evidence" value="ECO:0007669"/>
    <property type="project" value="UniProtKB-KW"/>
</dbReference>
<dbReference type="AlphaFoldDB" id="A0A9N9IHB1"/>
<feature type="domain" description="26S proteasome regulatory subunit RPN11 C-terminal" evidence="6">
    <location>
        <begin position="66"/>
        <end position="132"/>
    </location>
</feature>
<protein>
    <submittedName>
        <fullName evidence="7">14552_t:CDS:1</fullName>
    </submittedName>
</protein>
<feature type="non-terminal residue" evidence="7">
    <location>
        <position position="132"/>
    </location>
</feature>
<comment type="caution">
    <text evidence="7">The sequence shown here is derived from an EMBL/GenBank/DDBJ whole genome shotgun (WGS) entry which is preliminary data.</text>
</comment>
<feature type="non-terminal residue" evidence="7">
    <location>
        <position position="1"/>
    </location>
</feature>
<evidence type="ECO:0000313" key="8">
    <source>
        <dbReference type="Proteomes" id="UP000789375"/>
    </source>
</evidence>
<dbReference type="InterPro" id="IPR056263">
    <property type="entry name" value="RPN11_C"/>
</dbReference>
<evidence type="ECO:0000259" key="6">
    <source>
        <dbReference type="Pfam" id="PF23594"/>
    </source>
</evidence>
<evidence type="ECO:0000256" key="5">
    <source>
        <dbReference type="ARBA" id="ARBA00023049"/>
    </source>
</evidence>
<accession>A0A9N9IHB1</accession>
<keyword evidence="2" id="KW-0479">Metal-binding</keyword>
<dbReference type="EMBL" id="CAJVPP010018714">
    <property type="protein sequence ID" value="CAG8736217.1"/>
    <property type="molecule type" value="Genomic_DNA"/>
</dbReference>
<keyword evidence="5" id="KW-0482">Metalloprotease</keyword>
<organism evidence="7 8">
    <name type="scientific">Funneliformis mosseae</name>
    <name type="common">Endomycorrhizal fungus</name>
    <name type="synonym">Glomus mosseae</name>
    <dbReference type="NCBI Taxonomy" id="27381"/>
    <lineage>
        <taxon>Eukaryota</taxon>
        <taxon>Fungi</taxon>
        <taxon>Fungi incertae sedis</taxon>
        <taxon>Mucoromycota</taxon>
        <taxon>Glomeromycotina</taxon>
        <taxon>Glomeromycetes</taxon>
        <taxon>Glomerales</taxon>
        <taxon>Glomeraceae</taxon>
        <taxon>Funneliformis</taxon>
    </lineage>
</organism>
<sequence>SVKGKVVTDAFLLINPQMLMLGQEPRQTTPNIGHLNKPSFDPLLLLLIIESMEMLLNLHKIIWTHGLTLPNFTEDTEINGKSVNLTLAESYNKSVQEESTITLEQLKTRYVGKQDPKRHLEESVEDVMSKNI</sequence>